<gene>
    <name evidence="1" type="ORF">D1781_16250</name>
</gene>
<organism evidence="1 2">
    <name type="scientific">Amnibacterium setariae</name>
    <dbReference type="NCBI Taxonomy" id="2306585"/>
    <lineage>
        <taxon>Bacteria</taxon>
        <taxon>Bacillati</taxon>
        <taxon>Actinomycetota</taxon>
        <taxon>Actinomycetes</taxon>
        <taxon>Micrococcales</taxon>
        <taxon>Microbacteriaceae</taxon>
        <taxon>Amnibacterium</taxon>
    </lineage>
</organism>
<proteinExistence type="predicted"/>
<evidence type="ECO:0000313" key="1">
    <source>
        <dbReference type="EMBL" id="RIX26486.1"/>
    </source>
</evidence>
<dbReference type="EMBL" id="QXTG01000003">
    <property type="protein sequence ID" value="RIX26486.1"/>
    <property type="molecule type" value="Genomic_DNA"/>
</dbReference>
<dbReference type="Proteomes" id="UP000265742">
    <property type="component" value="Unassembled WGS sequence"/>
</dbReference>
<name>A0A3A1TS20_9MICO</name>
<reference evidence="2" key="1">
    <citation type="submission" date="2018-09" db="EMBL/GenBank/DDBJ databases">
        <authorList>
            <person name="Kim I."/>
        </authorList>
    </citation>
    <scope>NUCLEOTIDE SEQUENCE [LARGE SCALE GENOMIC DNA]</scope>
    <source>
        <strain evidence="2">DD4a</strain>
    </source>
</reference>
<sequence length="97" mass="10834">MSSVALISSGEHTFTVERCITQHDDGPLEIYTLTVPPEEGSIRLARRGLHNDGPFGVEFEFDSRTALSTDRGMWWAHALHAITCLAQELNVRAQRLV</sequence>
<comment type="caution">
    <text evidence="1">The sequence shown here is derived from an EMBL/GenBank/DDBJ whole genome shotgun (WGS) entry which is preliminary data.</text>
</comment>
<protein>
    <submittedName>
        <fullName evidence="1">Uncharacterized protein</fullName>
    </submittedName>
</protein>
<keyword evidence="2" id="KW-1185">Reference proteome</keyword>
<accession>A0A3A1TS20</accession>
<evidence type="ECO:0000313" key="2">
    <source>
        <dbReference type="Proteomes" id="UP000265742"/>
    </source>
</evidence>
<dbReference type="AlphaFoldDB" id="A0A3A1TS20"/>